<accession>A0AAD7RZC4</accession>
<feature type="compositionally biased region" description="Basic and acidic residues" evidence="1">
    <location>
        <begin position="122"/>
        <end position="131"/>
    </location>
</feature>
<evidence type="ECO:0000313" key="2">
    <source>
        <dbReference type="EMBL" id="KAJ8392988.1"/>
    </source>
</evidence>
<organism evidence="2 3">
    <name type="scientific">Aldrovandia affinis</name>
    <dbReference type="NCBI Taxonomy" id="143900"/>
    <lineage>
        <taxon>Eukaryota</taxon>
        <taxon>Metazoa</taxon>
        <taxon>Chordata</taxon>
        <taxon>Craniata</taxon>
        <taxon>Vertebrata</taxon>
        <taxon>Euteleostomi</taxon>
        <taxon>Actinopterygii</taxon>
        <taxon>Neopterygii</taxon>
        <taxon>Teleostei</taxon>
        <taxon>Notacanthiformes</taxon>
        <taxon>Halosauridae</taxon>
        <taxon>Aldrovandia</taxon>
    </lineage>
</organism>
<proteinExistence type="predicted"/>
<feature type="region of interest" description="Disordered" evidence="1">
    <location>
        <begin position="122"/>
        <end position="145"/>
    </location>
</feature>
<dbReference type="Proteomes" id="UP001221898">
    <property type="component" value="Unassembled WGS sequence"/>
</dbReference>
<protein>
    <submittedName>
        <fullName evidence="2">Uncharacterized protein</fullName>
    </submittedName>
</protein>
<evidence type="ECO:0000256" key="1">
    <source>
        <dbReference type="SAM" id="MobiDB-lite"/>
    </source>
</evidence>
<name>A0AAD7RZC4_9TELE</name>
<dbReference type="EMBL" id="JAINUG010000141">
    <property type="protein sequence ID" value="KAJ8392988.1"/>
    <property type="molecule type" value="Genomic_DNA"/>
</dbReference>
<gene>
    <name evidence="2" type="ORF">AAFF_G00068920</name>
</gene>
<reference evidence="2" key="1">
    <citation type="journal article" date="2023" name="Science">
        <title>Genome structures resolve the early diversification of teleost fishes.</title>
        <authorList>
            <person name="Parey E."/>
            <person name="Louis A."/>
            <person name="Montfort J."/>
            <person name="Bouchez O."/>
            <person name="Roques C."/>
            <person name="Iampietro C."/>
            <person name="Lluch J."/>
            <person name="Castinel A."/>
            <person name="Donnadieu C."/>
            <person name="Desvignes T."/>
            <person name="Floi Bucao C."/>
            <person name="Jouanno E."/>
            <person name="Wen M."/>
            <person name="Mejri S."/>
            <person name="Dirks R."/>
            <person name="Jansen H."/>
            <person name="Henkel C."/>
            <person name="Chen W.J."/>
            <person name="Zahm M."/>
            <person name="Cabau C."/>
            <person name="Klopp C."/>
            <person name="Thompson A.W."/>
            <person name="Robinson-Rechavi M."/>
            <person name="Braasch I."/>
            <person name="Lecointre G."/>
            <person name="Bobe J."/>
            <person name="Postlethwait J.H."/>
            <person name="Berthelot C."/>
            <person name="Roest Crollius H."/>
            <person name="Guiguen Y."/>
        </authorList>
    </citation>
    <scope>NUCLEOTIDE SEQUENCE</scope>
    <source>
        <strain evidence="2">NC1722</strain>
    </source>
</reference>
<sequence>MRAERSGRWGAGARCHTRVRCDDGSFGLGLRDTHQSARVKIQPRPLVARVRFQSAPLAERRSFPETLFFVARGIVGETWSAESVPTATLSSALVLPLREPGDTGEEHGQARTHALAPRCHEHCTPNERRPSLEPCCSSPAAPREH</sequence>
<evidence type="ECO:0000313" key="3">
    <source>
        <dbReference type="Proteomes" id="UP001221898"/>
    </source>
</evidence>
<comment type="caution">
    <text evidence="2">The sequence shown here is derived from an EMBL/GenBank/DDBJ whole genome shotgun (WGS) entry which is preliminary data.</text>
</comment>
<keyword evidence="3" id="KW-1185">Reference proteome</keyword>
<dbReference type="AlphaFoldDB" id="A0AAD7RZC4"/>